<reference evidence="12" key="2">
    <citation type="submission" date="2023-11" db="UniProtKB">
        <authorList>
            <consortium name="WormBaseParasite"/>
        </authorList>
    </citation>
    <scope>IDENTIFICATION</scope>
</reference>
<comment type="subcellular location">
    <subcellularLocation>
        <location evidence="1">Golgi apparatus membrane</location>
        <topology evidence="1">Single-pass type II membrane protein</topology>
    </subcellularLocation>
</comment>
<sequence length="1399" mass="162095">MTIMITRNNLGSFFSKSYCNFEVSLLRKTVVVIHGDDFIHYILKNVIGFEDNNHNEFLLFSMTASNLINQVKMCDIQPLFIFDGCTKVGQNQSQYSNQMWSVINRYKSSFVDVLSFFQIKYMTSLYSAQFDAASLSIYLHCPFLASSYDIYYMFPAQATKTEANIMQELIYVPIHLLDFFSCKNDAIILSHVFHQKFSRFSSVAPHLRPLLSVLYAGRSEVRANVYKQLKYSKTDYSKDTGPCLHEWFVLVNWLVNSSNVNYVTLYEYVIQAHRTEERQSVTEYLLDCIAAFMDDVRETGLEIASYFCLVNSSSNVPKDKLIEISKKTNASVSLQHMDRLINQLSTKQPIKSNFAHDWPLNLIELYRKVKLSPAIIDILHHSIRKPFLSVHAYSVNLRLLVYRILYGLENCSGVKLNPDITEYTWINDNMLTEIPLTISPLLMNPNKNNSVDEIVSSQLNIPLPQHTPNPDWIFSLAITLAFWHQQRINNADDGYERHFENSPIGLAIATCAVVNVFNIDFMSSNLQEHYTRWIDFIRNETSLASERASSLNQFPLFCTKSVTEQNLSNLIAVQNIYNELQTVVSLLNCLAGDENKSKLFNFLPFWILFPSFHLIDCLSHHLDNQLPSIRLIHITSYWIPRLCCAKRPNSLITDFIDIFKRLVNIVTLLSESSLFNLKSSSITRKSKQRAPLTESTNTIPVTNVDCNDSTFHNIRLTSVLSDGKVGSVLGKHLDTQLIITIHKYITNNSLEEEFLNNDLYVIRTYYVCVPSREIYGYNVTQLNNVVIGNYTRLNGLDRSVHLFHTPLTYGLLDIQIPFTINNEKQMNDMLNERYVLSNSSDIIVMSDVNSSVETRKRNVHHPKYFNVTEALHVIEVGLSDDGVIWRDMFERTVLLNSLDGGHELNPFTYFCYSYFIICQMIHYLSNKIMRINLKLTLIKLIKYWKFIFILIGLLFNLYLYIYILNKQDHIVYQNKLSILCFNDIISSKRSWLTFIDTLNKLHINNSNHIETTKVFTELFHFTYYSIPIINETIKVLNFKNQLKLLSKPTNINYNFNEIYTETINNKNLSYTKDNKFIGGRHYPKYFNMTEYLNAMSNGFSPNEVPINNEHLFVVETPRSACDPCHEKQKLSLVVIIKSCIYCYEQRSYARKTYMNISLWNNLTVRFVFVVGLPIPNETNIHHFDGVNIQLDGKSWWESRKRELSRWSVIKELRNESKFYGDMLVGGFFDTYFNLTTKMMLSFRWACVFCKNITPLFLFIDDDYVLHPNNTIKLVRSIKISDMKSYIGGPIHSTSVVSRPQNKTYNSKWDVSTHEYPYSYYPPYFYGIGYIIGADVVCDASVTMSFTQNLRIDDAYLGIVLARLNKKLNQLKGFRVQTDTNFESSGAIIIQRSSAGLLFT</sequence>
<evidence type="ECO:0000256" key="3">
    <source>
        <dbReference type="ARBA" id="ARBA00022676"/>
    </source>
</evidence>
<keyword evidence="4" id="KW-0808">Transferase</keyword>
<keyword evidence="3" id="KW-0328">Glycosyltransferase</keyword>
<evidence type="ECO:0008006" key="13">
    <source>
        <dbReference type="Google" id="ProtNLM"/>
    </source>
</evidence>
<dbReference type="Proteomes" id="UP000050792">
    <property type="component" value="Unassembled WGS sequence"/>
</dbReference>
<accession>A0AA85EMV2</accession>
<feature type="transmembrane region" description="Helical" evidence="10">
    <location>
        <begin position="907"/>
        <end position="925"/>
    </location>
</feature>
<evidence type="ECO:0000256" key="10">
    <source>
        <dbReference type="SAM" id="Phobius"/>
    </source>
</evidence>
<keyword evidence="7 10" id="KW-1133">Transmembrane helix</keyword>
<evidence type="ECO:0000256" key="8">
    <source>
        <dbReference type="ARBA" id="ARBA00023034"/>
    </source>
</evidence>
<dbReference type="WBParaSite" id="SRDH1_15490.1">
    <property type="protein sequence ID" value="SRDH1_15490.1"/>
    <property type="gene ID" value="SRDH1_15490"/>
</dbReference>
<proteinExistence type="inferred from homology"/>
<evidence type="ECO:0000256" key="5">
    <source>
        <dbReference type="ARBA" id="ARBA00022692"/>
    </source>
</evidence>
<dbReference type="SUPFAM" id="SSF88723">
    <property type="entry name" value="PIN domain-like"/>
    <property type="match status" value="1"/>
</dbReference>
<dbReference type="PANTHER" id="PTHR11214:SF3">
    <property type="entry name" value="BETA-1,3-GALACTOSYLTRANSFERASE 6"/>
    <property type="match status" value="1"/>
</dbReference>
<evidence type="ECO:0000256" key="4">
    <source>
        <dbReference type="ARBA" id="ARBA00022679"/>
    </source>
</evidence>
<keyword evidence="5 10" id="KW-0812">Transmembrane</keyword>
<keyword evidence="8" id="KW-0333">Golgi apparatus</keyword>
<organism evidence="11 12">
    <name type="scientific">Schistosoma rodhaini</name>
    <dbReference type="NCBI Taxonomy" id="6188"/>
    <lineage>
        <taxon>Eukaryota</taxon>
        <taxon>Metazoa</taxon>
        <taxon>Spiralia</taxon>
        <taxon>Lophotrochozoa</taxon>
        <taxon>Platyhelminthes</taxon>
        <taxon>Trematoda</taxon>
        <taxon>Digenea</taxon>
        <taxon>Strigeidida</taxon>
        <taxon>Schistosomatoidea</taxon>
        <taxon>Schistosomatidae</taxon>
        <taxon>Schistosoma</taxon>
    </lineage>
</organism>
<dbReference type="PANTHER" id="PTHR11214">
    <property type="entry name" value="BETA-1,3-N-ACETYLGLUCOSAMINYLTRANSFERASE"/>
    <property type="match status" value="1"/>
</dbReference>
<dbReference type="GO" id="GO:0006493">
    <property type="term" value="P:protein O-linked glycosylation"/>
    <property type="evidence" value="ECO:0007669"/>
    <property type="project" value="TreeGrafter"/>
</dbReference>
<keyword evidence="9 10" id="KW-0472">Membrane</keyword>
<evidence type="ECO:0000256" key="6">
    <source>
        <dbReference type="ARBA" id="ARBA00022968"/>
    </source>
</evidence>
<evidence type="ECO:0000313" key="11">
    <source>
        <dbReference type="Proteomes" id="UP000050792"/>
    </source>
</evidence>
<dbReference type="Pfam" id="PF01762">
    <property type="entry name" value="Galactosyl_T"/>
    <property type="match status" value="1"/>
</dbReference>
<reference evidence="11" key="1">
    <citation type="submission" date="2022-06" db="EMBL/GenBank/DDBJ databases">
        <authorList>
            <person name="Berger JAMES D."/>
            <person name="Berger JAMES D."/>
        </authorList>
    </citation>
    <scope>NUCLEOTIDE SEQUENCE [LARGE SCALE GENOMIC DNA]</scope>
</reference>
<protein>
    <recommendedName>
        <fullName evidence="13">Hexosyltransferase</fullName>
    </recommendedName>
</protein>
<evidence type="ECO:0000256" key="1">
    <source>
        <dbReference type="ARBA" id="ARBA00004323"/>
    </source>
</evidence>
<name>A0AA85EMV2_9TREM</name>
<dbReference type="InterPro" id="IPR002659">
    <property type="entry name" value="Glyco_trans_31"/>
</dbReference>
<keyword evidence="11" id="KW-1185">Reference proteome</keyword>
<keyword evidence="6" id="KW-0735">Signal-anchor</keyword>
<evidence type="ECO:0000313" key="12">
    <source>
        <dbReference type="WBParaSite" id="SRDH1_15490.1"/>
    </source>
</evidence>
<dbReference type="InterPro" id="IPR029060">
    <property type="entry name" value="PIN-like_dom_sf"/>
</dbReference>
<feature type="transmembrane region" description="Helical" evidence="10">
    <location>
        <begin position="946"/>
        <end position="964"/>
    </location>
</feature>
<dbReference type="GO" id="GO:0000139">
    <property type="term" value="C:Golgi membrane"/>
    <property type="evidence" value="ECO:0007669"/>
    <property type="project" value="UniProtKB-SubCell"/>
</dbReference>
<evidence type="ECO:0000256" key="9">
    <source>
        <dbReference type="ARBA" id="ARBA00023136"/>
    </source>
</evidence>
<comment type="similarity">
    <text evidence="2">Belongs to the glycosyltransferase 31 family.</text>
</comment>
<evidence type="ECO:0000256" key="7">
    <source>
        <dbReference type="ARBA" id="ARBA00022989"/>
    </source>
</evidence>
<dbReference type="GO" id="GO:0016758">
    <property type="term" value="F:hexosyltransferase activity"/>
    <property type="evidence" value="ECO:0007669"/>
    <property type="project" value="InterPro"/>
</dbReference>
<evidence type="ECO:0000256" key="2">
    <source>
        <dbReference type="ARBA" id="ARBA00008661"/>
    </source>
</evidence>